<dbReference type="Gene3D" id="1.10.510.10">
    <property type="entry name" value="Transferase(Phosphotransferase) domain 1"/>
    <property type="match status" value="1"/>
</dbReference>
<feature type="compositionally biased region" description="Basic and acidic residues" evidence="4">
    <location>
        <begin position="363"/>
        <end position="376"/>
    </location>
</feature>
<dbReference type="InterPro" id="IPR050198">
    <property type="entry name" value="Non-receptor_tyrosine_kinases"/>
</dbReference>
<dbReference type="SUPFAM" id="SSF56112">
    <property type="entry name" value="Protein kinase-like (PK-like)"/>
    <property type="match status" value="1"/>
</dbReference>
<dbReference type="Pfam" id="PF00069">
    <property type="entry name" value="Pkinase"/>
    <property type="match status" value="1"/>
</dbReference>
<dbReference type="Gene3D" id="3.30.200.20">
    <property type="entry name" value="Phosphorylase Kinase, domain 1"/>
    <property type="match status" value="1"/>
</dbReference>
<dbReference type="PROSITE" id="PS50011">
    <property type="entry name" value="PROTEIN_KINASE_DOM"/>
    <property type="match status" value="1"/>
</dbReference>
<evidence type="ECO:0000256" key="1">
    <source>
        <dbReference type="ARBA" id="ARBA00022741"/>
    </source>
</evidence>
<keyword evidence="7" id="KW-1185">Reference proteome</keyword>
<dbReference type="PANTHER" id="PTHR24418">
    <property type="entry name" value="TYROSINE-PROTEIN KINASE"/>
    <property type="match status" value="1"/>
</dbReference>
<evidence type="ECO:0000256" key="3">
    <source>
        <dbReference type="PROSITE-ProRule" id="PRU10141"/>
    </source>
</evidence>
<evidence type="ECO:0000256" key="2">
    <source>
        <dbReference type="ARBA" id="ARBA00022840"/>
    </source>
</evidence>
<reference evidence="6" key="1">
    <citation type="submission" date="2023-08" db="EMBL/GenBank/DDBJ databases">
        <authorList>
            <person name="Audoor S."/>
            <person name="Bilcke G."/>
        </authorList>
    </citation>
    <scope>NUCLEOTIDE SEQUENCE</scope>
</reference>
<sequence length="376" mass="42149">MQGCSGTGNVAFSDAIITPDVASHLEQYDSLMANEDMDIIQRYEKKDIRRVSKLGEGCFSNVFLVVGQSEQKKMALKCLDHNKIRSPQEFLSASRDLICEANMLAQLEHPNIVKLHGVCTTSISESYLQDGEGYFMVLDVMQVTLKDRLRIWRNDPQSYKKRGLASRLMNKGHSQEKLDQDEMMDRINSVAYGVAEAMSCVHKRDIIMRNLAPDNIGFNETTGKVCLFDFGSARYLEDGDDAAINGSPNYMAPEVMRAGGYSFASDVYSFAMIMYEICTLRKLTPRANKPFTIHHGTGGALPRQSGFDSRPSLECIPSRDTQYLIEDCWCSDPQLRPSFEQISRAISEVVLGKENHGGNYSQSDERTVTSESEAHI</sequence>
<proteinExistence type="predicted"/>
<evidence type="ECO:0000256" key="4">
    <source>
        <dbReference type="SAM" id="MobiDB-lite"/>
    </source>
</evidence>
<dbReference type="PIRSF" id="PIRSF000654">
    <property type="entry name" value="Integrin-linked_kinase"/>
    <property type="match status" value="1"/>
</dbReference>
<name>A0AAD2CV45_9STRA</name>
<feature type="binding site" evidence="3">
    <location>
        <position position="77"/>
    </location>
    <ligand>
        <name>ATP</name>
        <dbReference type="ChEBI" id="CHEBI:30616"/>
    </ligand>
</feature>
<feature type="domain" description="Protein kinase" evidence="5">
    <location>
        <begin position="48"/>
        <end position="351"/>
    </location>
</feature>
<dbReference type="InterPro" id="IPR017441">
    <property type="entry name" value="Protein_kinase_ATP_BS"/>
</dbReference>
<feature type="region of interest" description="Disordered" evidence="4">
    <location>
        <begin position="354"/>
        <end position="376"/>
    </location>
</feature>
<evidence type="ECO:0000313" key="7">
    <source>
        <dbReference type="Proteomes" id="UP001295423"/>
    </source>
</evidence>
<dbReference type="PROSITE" id="PS00107">
    <property type="entry name" value="PROTEIN_KINASE_ATP"/>
    <property type="match status" value="1"/>
</dbReference>
<accession>A0AAD2CV45</accession>
<dbReference type="EMBL" id="CAKOGP040001335">
    <property type="protein sequence ID" value="CAJ1945105.1"/>
    <property type="molecule type" value="Genomic_DNA"/>
</dbReference>
<dbReference type="InterPro" id="IPR000719">
    <property type="entry name" value="Prot_kinase_dom"/>
</dbReference>
<evidence type="ECO:0000313" key="6">
    <source>
        <dbReference type="EMBL" id="CAJ1945105.1"/>
    </source>
</evidence>
<dbReference type="AlphaFoldDB" id="A0AAD2CV45"/>
<gene>
    <name evidence="6" type="ORF">CYCCA115_LOCUS9249</name>
</gene>
<keyword evidence="2 3" id="KW-0067">ATP-binding</keyword>
<comment type="caution">
    <text evidence="6">The sequence shown here is derived from an EMBL/GenBank/DDBJ whole genome shotgun (WGS) entry which is preliminary data.</text>
</comment>
<dbReference type="GO" id="GO:0005524">
    <property type="term" value="F:ATP binding"/>
    <property type="evidence" value="ECO:0007669"/>
    <property type="project" value="UniProtKB-UniRule"/>
</dbReference>
<dbReference type="Proteomes" id="UP001295423">
    <property type="component" value="Unassembled WGS sequence"/>
</dbReference>
<organism evidence="6 7">
    <name type="scientific">Cylindrotheca closterium</name>
    <dbReference type="NCBI Taxonomy" id="2856"/>
    <lineage>
        <taxon>Eukaryota</taxon>
        <taxon>Sar</taxon>
        <taxon>Stramenopiles</taxon>
        <taxon>Ochrophyta</taxon>
        <taxon>Bacillariophyta</taxon>
        <taxon>Bacillariophyceae</taxon>
        <taxon>Bacillariophycidae</taxon>
        <taxon>Bacillariales</taxon>
        <taxon>Bacillariaceae</taxon>
        <taxon>Cylindrotheca</taxon>
    </lineage>
</organism>
<protein>
    <recommendedName>
        <fullName evidence="5">Protein kinase domain-containing protein</fullName>
    </recommendedName>
</protein>
<dbReference type="InterPro" id="IPR011009">
    <property type="entry name" value="Kinase-like_dom_sf"/>
</dbReference>
<evidence type="ECO:0000259" key="5">
    <source>
        <dbReference type="PROSITE" id="PS50011"/>
    </source>
</evidence>
<keyword evidence="1 3" id="KW-0547">Nucleotide-binding</keyword>
<dbReference type="GO" id="GO:0004672">
    <property type="term" value="F:protein kinase activity"/>
    <property type="evidence" value="ECO:0007669"/>
    <property type="project" value="InterPro"/>
</dbReference>